<dbReference type="PANTHER" id="PTHR22901:SF0">
    <property type="entry name" value="SIALATE O-ACETYLESTERASE"/>
    <property type="match status" value="1"/>
</dbReference>
<feature type="domain" description="Sialate O-acetylesterase" evidence="2">
    <location>
        <begin position="117"/>
        <end position="380"/>
    </location>
</feature>
<dbReference type="InterPro" id="IPR005181">
    <property type="entry name" value="SASA"/>
</dbReference>
<evidence type="ECO:0000259" key="2">
    <source>
        <dbReference type="Pfam" id="PF03629"/>
    </source>
</evidence>
<gene>
    <name evidence="3" type="ORF">RZN69_00175</name>
</gene>
<accession>A0AAQ3LBT1</accession>
<evidence type="ECO:0000256" key="1">
    <source>
        <dbReference type="ARBA" id="ARBA00022801"/>
    </source>
</evidence>
<sequence>MKRILDPVGCWGLLALFMILAMPAATLSANAAAELRLAAVISDGMVLQQGLPVRLWGSGSPGASIMLKLGPEKATATVGQDGKWQCELPALRDGGPIALEIASGNERLSVGDILVGEVWLCSGQSNMHWPLKKSANAKSVIAAADNTEIRFFTVAQNASVEGEPSLEGKWEVCQPDSAAEFSAIAYYFGKQLHESLDVPVGLIGSSWGGTAAAPWTAPEAFEGHPQLGYLAKTRSGNLRKASKQIAAGQEPKGTQRIPGVLYDNMIRPLVFFGLRGVIWYQGESNVKQASQYAVLFPTLIESWRSAWGRQDLPFLFVQLPNYREKQSGPKGSQWAELRESQFKTLELPNTGMAVTIDIGEANDLHPKNKKDVGERLARIALHDVYGIDVKGPATGPLFSACDIKGNEVVVSFDYAEGGLKTIDGMAPKAFAVAGQDGQFVSADARIENNTVIVSSSEITSPVAVRYAWEGNPEVNLVNQANLPASPFRSSS</sequence>
<name>A0AAQ3LBT1_9BACT</name>
<dbReference type="InterPro" id="IPR039329">
    <property type="entry name" value="SIAE"/>
</dbReference>
<dbReference type="GO" id="GO:0001681">
    <property type="term" value="F:sialate O-acetylesterase activity"/>
    <property type="evidence" value="ECO:0007669"/>
    <property type="project" value="InterPro"/>
</dbReference>
<dbReference type="SUPFAM" id="SSF52266">
    <property type="entry name" value="SGNH hydrolase"/>
    <property type="match status" value="1"/>
</dbReference>
<dbReference type="GO" id="GO:0005975">
    <property type="term" value="P:carbohydrate metabolic process"/>
    <property type="evidence" value="ECO:0007669"/>
    <property type="project" value="TreeGrafter"/>
</dbReference>
<keyword evidence="1" id="KW-0378">Hydrolase</keyword>
<reference evidence="3 4" key="1">
    <citation type="submission" date="2023-10" db="EMBL/GenBank/DDBJ databases">
        <title>Rubellicoccus peritrichatus gen. nov., sp. nov., isolated from an algae of coral reef tank.</title>
        <authorList>
            <person name="Luo J."/>
        </authorList>
    </citation>
    <scope>NUCLEOTIDE SEQUENCE [LARGE SCALE GENOMIC DNA]</scope>
    <source>
        <strain evidence="3 4">CR14</strain>
    </source>
</reference>
<dbReference type="RefSeq" id="WP_317833966.1">
    <property type="nucleotide sequence ID" value="NZ_CP136920.1"/>
</dbReference>
<dbReference type="Proteomes" id="UP001304300">
    <property type="component" value="Chromosome"/>
</dbReference>
<evidence type="ECO:0000313" key="3">
    <source>
        <dbReference type="EMBL" id="WOO41482.1"/>
    </source>
</evidence>
<protein>
    <submittedName>
        <fullName evidence="3">Sialate O-acetylesterase</fullName>
    </submittedName>
</protein>
<dbReference type="Gene3D" id="3.40.50.1110">
    <property type="entry name" value="SGNH hydrolase"/>
    <property type="match status" value="1"/>
</dbReference>
<keyword evidence="4" id="KW-1185">Reference proteome</keyword>
<dbReference type="PANTHER" id="PTHR22901">
    <property type="entry name" value="SIALATE O-ACETYLESTERASE"/>
    <property type="match status" value="1"/>
</dbReference>
<dbReference type="InterPro" id="IPR036514">
    <property type="entry name" value="SGNH_hydro_sf"/>
</dbReference>
<dbReference type="EMBL" id="CP136920">
    <property type="protein sequence ID" value="WOO41482.1"/>
    <property type="molecule type" value="Genomic_DNA"/>
</dbReference>
<organism evidence="3 4">
    <name type="scientific">Rubellicoccus peritrichatus</name>
    <dbReference type="NCBI Taxonomy" id="3080537"/>
    <lineage>
        <taxon>Bacteria</taxon>
        <taxon>Pseudomonadati</taxon>
        <taxon>Verrucomicrobiota</taxon>
        <taxon>Opitutia</taxon>
        <taxon>Puniceicoccales</taxon>
        <taxon>Cerasicoccaceae</taxon>
        <taxon>Rubellicoccus</taxon>
    </lineage>
</organism>
<evidence type="ECO:0000313" key="4">
    <source>
        <dbReference type="Proteomes" id="UP001304300"/>
    </source>
</evidence>
<dbReference type="Pfam" id="PF03629">
    <property type="entry name" value="SASA"/>
    <property type="match status" value="1"/>
</dbReference>
<dbReference type="AlphaFoldDB" id="A0AAQ3LBT1"/>
<proteinExistence type="predicted"/>
<dbReference type="KEGG" id="puo:RZN69_00175"/>